<name>A0AAN6LST5_9PLEO</name>
<dbReference type="AlphaFoldDB" id="A0AAN6LST5"/>
<sequence length="778" mass="88773">MPCLRGELPVYLRLKPSWDRTVLTNEDEAQKALEAHNAIFHQRVLRSQSNNLCADCSKYDFDFDYLGQLESEEKRWEDFDVIDEDLSKFAGSQMGPKLMKPGVLTTCRFCNMLIKIFQEHFPANFELLEDINVTVDLEWAPIYRDWWNVYNDGRGFTTLEIASRIHNLQLYVLPLLPTASKIAAVPVALGSDVPSNSGKPIGYHRVLSNTSKHTLESEPSSVTPPRHAYRRPINENIDYGQLARWIRNCDQCHVHPVHTRRVEPLKYFRLIDVNECCIVDADPNLRYAALSYTWAPEQYLLTRQNYQALKHSQSLCQSGVKLRPVITDAMIVCRRLGIQFLWCDALCIMQDDPGEMLVQIKNMDCIYSSAYITVIDVGTIATNEGLSRVTKPKLRTNRYLKIGGKTHVLVEEVGLSLDRAKWTTRGWTFQENILSRRRLFFADSDVVFHCKENVVPDSLCFSDESELVLRRLLGHSKTIRLISSDQIPPFDPDHHPARTYDKILSMLTDYVTHDLTHESDYLNAFQGIWESAQPSLDNELVPLPGEAEIQGSTEGYDESVATEFSKFLEENGVKDGSLKGHLVPKPPNTLKSLFVPTYNAIAVPYLTTPLKRKVERTTVSESENRMAAPLEPSTPSPIINSLQLLVFWASIIRVRIAEKPMTQEEFNALEQGVEWPSYQVKFRSNKVDSDPYIASDSDGVFLFSIVLNTEWRSKQHETLELILVGQSFCNNGDDREPRLHAMAIERVGPVCYRVAVLHPIKREVWTRGRPRTETIALG</sequence>
<reference evidence="2 3" key="1">
    <citation type="submission" date="2021-02" db="EMBL/GenBank/DDBJ databases">
        <title>Genome assembly of Pseudopithomyces chartarum.</title>
        <authorList>
            <person name="Jauregui R."/>
            <person name="Singh J."/>
            <person name="Voisey C."/>
        </authorList>
    </citation>
    <scope>NUCLEOTIDE SEQUENCE [LARGE SCALE GENOMIC DNA]</scope>
    <source>
        <strain evidence="2 3">AGR01</strain>
    </source>
</reference>
<evidence type="ECO:0000259" key="1">
    <source>
        <dbReference type="Pfam" id="PF06985"/>
    </source>
</evidence>
<evidence type="ECO:0000313" key="3">
    <source>
        <dbReference type="Proteomes" id="UP001280581"/>
    </source>
</evidence>
<dbReference type="EMBL" id="WVTA01000013">
    <property type="protein sequence ID" value="KAK3202616.1"/>
    <property type="molecule type" value="Genomic_DNA"/>
</dbReference>
<organism evidence="2 3">
    <name type="scientific">Pseudopithomyces chartarum</name>
    <dbReference type="NCBI Taxonomy" id="1892770"/>
    <lineage>
        <taxon>Eukaryota</taxon>
        <taxon>Fungi</taxon>
        <taxon>Dikarya</taxon>
        <taxon>Ascomycota</taxon>
        <taxon>Pezizomycotina</taxon>
        <taxon>Dothideomycetes</taxon>
        <taxon>Pleosporomycetidae</taxon>
        <taxon>Pleosporales</taxon>
        <taxon>Massarineae</taxon>
        <taxon>Didymosphaeriaceae</taxon>
        <taxon>Pseudopithomyces</taxon>
    </lineage>
</organism>
<dbReference type="PANTHER" id="PTHR33112:SF12">
    <property type="entry name" value="HETEROKARYON INCOMPATIBILITY DOMAIN-CONTAINING PROTEIN"/>
    <property type="match status" value="1"/>
</dbReference>
<proteinExistence type="predicted"/>
<dbReference type="Proteomes" id="UP001280581">
    <property type="component" value="Unassembled WGS sequence"/>
</dbReference>
<comment type="caution">
    <text evidence="2">The sequence shown here is derived from an EMBL/GenBank/DDBJ whole genome shotgun (WGS) entry which is preliminary data.</text>
</comment>
<dbReference type="Pfam" id="PF06985">
    <property type="entry name" value="HET"/>
    <property type="match status" value="1"/>
</dbReference>
<accession>A0AAN6LST5</accession>
<keyword evidence="3" id="KW-1185">Reference proteome</keyword>
<protein>
    <recommendedName>
        <fullName evidence="1">Heterokaryon incompatibility domain-containing protein</fullName>
    </recommendedName>
</protein>
<dbReference type="PANTHER" id="PTHR33112">
    <property type="entry name" value="DOMAIN PROTEIN, PUTATIVE-RELATED"/>
    <property type="match status" value="1"/>
</dbReference>
<feature type="domain" description="Heterokaryon incompatibility" evidence="1">
    <location>
        <begin position="287"/>
        <end position="431"/>
    </location>
</feature>
<gene>
    <name evidence="2" type="ORF">GRF29_154g163615</name>
</gene>
<evidence type="ECO:0000313" key="2">
    <source>
        <dbReference type="EMBL" id="KAK3202616.1"/>
    </source>
</evidence>
<dbReference type="InterPro" id="IPR010730">
    <property type="entry name" value="HET"/>
</dbReference>